<organism evidence="2 3">
    <name type="scientific">Vespula vulgaris</name>
    <name type="common">Yellow jacket</name>
    <name type="synonym">Wasp</name>
    <dbReference type="NCBI Taxonomy" id="7454"/>
    <lineage>
        <taxon>Eukaryota</taxon>
        <taxon>Metazoa</taxon>
        <taxon>Ecdysozoa</taxon>
        <taxon>Arthropoda</taxon>
        <taxon>Hexapoda</taxon>
        <taxon>Insecta</taxon>
        <taxon>Pterygota</taxon>
        <taxon>Neoptera</taxon>
        <taxon>Endopterygota</taxon>
        <taxon>Hymenoptera</taxon>
        <taxon>Apocrita</taxon>
        <taxon>Aculeata</taxon>
        <taxon>Vespoidea</taxon>
        <taxon>Vespidae</taxon>
        <taxon>Vespinae</taxon>
        <taxon>Vespula</taxon>
    </lineage>
</organism>
<dbReference type="AlphaFoldDB" id="A0A834N7T8"/>
<protein>
    <submittedName>
        <fullName evidence="2">Uncharacterized protein</fullName>
    </submittedName>
</protein>
<proteinExistence type="predicted"/>
<accession>A0A834N7T8</accession>
<reference evidence="2" key="1">
    <citation type="journal article" date="2020" name="G3 (Bethesda)">
        <title>High-Quality Assemblies for Three Invasive Social Wasps from the &lt;i&gt;Vespula&lt;/i&gt; Genus.</title>
        <authorList>
            <person name="Harrop T.W.R."/>
            <person name="Guhlin J."/>
            <person name="McLaughlin G.M."/>
            <person name="Permina E."/>
            <person name="Stockwell P."/>
            <person name="Gilligan J."/>
            <person name="Le Lec M.F."/>
            <person name="Gruber M.A.M."/>
            <person name="Quinn O."/>
            <person name="Lovegrove M."/>
            <person name="Duncan E.J."/>
            <person name="Remnant E.J."/>
            <person name="Van Eeckhoven J."/>
            <person name="Graham B."/>
            <person name="Knapp R.A."/>
            <person name="Langford K.W."/>
            <person name="Kronenberg Z."/>
            <person name="Press M.O."/>
            <person name="Eacker S.M."/>
            <person name="Wilson-Rankin E.E."/>
            <person name="Purcell J."/>
            <person name="Lester P.J."/>
            <person name="Dearden P.K."/>
        </authorList>
    </citation>
    <scope>NUCLEOTIDE SEQUENCE</scope>
    <source>
        <strain evidence="2">Marl-1</strain>
    </source>
</reference>
<evidence type="ECO:0000313" key="2">
    <source>
        <dbReference type="EMBL" id="KAF7398930.1"/>
    </source>
</evidence>
<feature type="region of interest" description="Disordered" evidence="1">
    <location>
        <begin position="66"/>
        <end position="92"/>
    </location>
</feature>
<dbReference type="EMBL" id="JACSEA010000006">
    <property type="protein sequence ID" value="KAF7398930.1"/>
    <property type="molecule type" value="Genomic_DNA"/>
</dbReference>
<comment type="caution">
    <text evidence="2">The sequence shown here is derived from an EMBL/GenBank/DDBJ whole genome shotgun (WGS) entry which is preliminary data.</text>
</comment>
<evidence type="ECO:0000256" key="1">
    <source>
        <dbReference type="SAM" id="MobiDB-lite"/>
    </source>
</evidence>
<name>A0A834N7T8_VESVU</name>
<evidence type="ECO:0000313" key="3">
    <source>
        <dbReference type="Proteomes" id="UP000614350"/>
    </source>
</evidence>
<dbReference type="Proteomes" id="UP000614350">
    <property type="component" value="Unassembled WGS sequence"/>
</dbReference>
<keyword evidence="3" id="KW-1185">Reference proteome</keyword>
<gene>
    <name evidence="2" type="ORF">HZH66_006827</name>
</gene>
<sequence length="189" mass="22263">MSSVVTVSFRKTESGLKWFHEPQYSKVVCLNRSGKRFLRILRDRAPDFKMYSLVSQWCSRFGPKVDQPERRKTIPTRRSSRPSKSSNSSIDRNDWASSACPASDIWYIIEYNIEGLMGKLECERTRTVCLKYIVSNFSLRKENKTKRKLRKNTLELDGEGRLEQPRQKFHFQTEFARLISSITFFTFLL</sequence>